<evidence type="ECO:0000313" key="3">
    <source>
        <dbReference type="EMBL" id="CAA7044436.1"/>
    </source>
</evidence>
<dbReference type="Gene3D" id="3.30.420.10">
    <property type="entry name" value="Ribonuclease H-like superfamily/Ribonuclease H"/>
    <property type="match status" value="1"/>
</dbReference>
<dbReference type="Pfam" id="PF13966">
    <property type="entry name" value="zf-RVT"/>
    <property type="match status" value="1"/>
</dbReference>
<dbReference type="Pfam" id="PF13456">
    <property type="entry name" value="RVT_3"/>
    <property type="match status" value="1"/>
</dbReference>
<dbReference type="Proteomes" id="UP000467841">
    <property type="component" value="Unassembled WGS sequence"/>
</dbReference>
<dbReference type="SUPFAM" id="SSF53098">
    <property type="entry name" value="Ribonuclease H-like"/>
    <property type="match status" value="1"/>
</dbReference>
<organism evidence="3 4">
    <name type="scientific">Microthlaspi erraticum</name>
    <dbReference type="NCBI Taxonomy" id="1685480"/>
    <lineage>
        <taxon>Eukaryota</taxon>
        <taxon>Viridiplantae</taxon>
        <taxon>Streptophyta</taxon>
        <taxon>Embryophyta</taxon>
        <taxon>Tracheophyta</taxon>
        <taxon>Spermatophyta</taxon>
        <taxon>Magnoliopsida</taxon>
        <taxon>eudicotyledons</taxon>
        <taxon>Gunneridae</taxon>
        <taxon>Pentapetalae</taxon>
        <taxon>rosids</taxon>
        <taxon>malvids</taxon>
        <taxon>Brassicales</taxon>
        <taxon>Brassicaceae</taxon>
        <taxon>Coluteocarpeae</taxon>
        <taxon>Microthlaspi</taxon>
    </lineage>
</organism>
<dbReference type="InterPro" id="IPR026960">
    <property type="entry name" value="RVT-Znf"/>
</dbReference>
<evidence type="ECO:0000259" key="1">
    <source>
        <dbReference type="Pfam" id="PF13456"/>
    </source>
</evidence>
<keyword evidence="4" id="KW-1185">Reference proteome</keyword>
<dbReference type="GO" id="GO:0004523">
    <property type="term" value="F:RNA-DNA hybrid ribonuclease activity"/>
    <property type="evidence" value="ECO:0007669"/>
    <property type="project" value="InterPro"/>
</dbReference>
<evidence type="ECO:0000259" key="2">
    <source>
        <dbReference type="Pfam" id="PF13966"/>
    </source>
</evidence>
<dbReference type="AlphaFoldDB" id="A0A6D2JVZ7"/>
<dbReference type="EMBL" id="CACVBM020001299">
    <property type="protein sequence ID" value="CAA7044436.1"/>
    <property type="molecule type" value="Genomic_DNA"/>
</dbReference>
<name>A0A6D2JVZ7_9BRAS</name>
<accession>A0A6D2JVZ7</accession>
<dbReference type="InterPro" id="IPR044730">
    <property type="entry name" value="RNase_H-like_dom_plant"/>
</dbReference>
<dbReference type="InterPro" id="IPR002156">
    <property type="entry name" value="RNaseH_domain"/>
</dbReference>
<dbReference type="InterPro" id="IPR036397">
    <property type="entry name" value="RNaseH_sf"/>
</dbReference>
<dbReference type="OrthoDB" id="1106043at2759"/>
<dbReference type="CDD" id="cd06222">
    <property type="entry name" value="RNase_H_like"/>
    <property type="match status" value="1"/>
</dbReference>
<comment type="caution">
    <text evidence="3">The sequence shown here is derived from an EMBL/GenBank/DDBJ whole genome shotgun (WGS) entry which is preliminary data.</text>
</comment>
<protein>
    <submittedName>
        <fullName evidence="3">Uncharacterized protein</fullName>
    </submittedName>
</protein>
<feature type="domain" description="Reverse transcriptase zinc-binding" evidence="2">
    <location>
        <begin position="243"/>
        <end position="316"/>
    </location>
</feature>
<evidence type="ECO:0000313" key="4">
    <source>
        <dbReference type="Proteomes" id="UP000467841"/>
    </source>
</evidence>
<dbReference type="PANTHER" id="PTHR33116">
    <property type="entry name" value="REVERSE TRANSCRIPTASE ZINC-BINDING DOMAIN-CONTAINING PROTEIN-RELATED-RELATED"/>
    <property type="match status" value="1"/>
</dbReference>
<dbReference type="PANTHER" id="PTHR33116:SF86">
    <property type="entry name" value="REVERSE TRANSCRIPTASE DOMAIN-CONTAINING PROTEIN"/>
    <property type="match status" value="1"/>
</dbReference>
<dbReference type="GO" id="GO:0003676">
    <property type="term" value="F:nucleic acid binding"/>
    <property type="evidence" value="ECO:0007669"/>
    <property type="project" value="InterPro"/>
</dbReference>
<dbReference type="InterPro" id="IPR012337">
    <property type="entry name" value="RNaseH-like_sf"/>
</dbReference>
<sequence>MLKSVLAAMPTYTMTCFKLPGSLTKRIQSALTRFWWDGSDEQRKTSWIAWTKLVKSRKDGGLGFRDLQCFNDALLAKVSWRILTQPKCLLARILLSKYSHDTPFLESRTPATMSHGWRGICIGRELLKSHVGRAIGDGKETRIWDDPWLSLDKHQRPIGPPPETTKDMLVEALMETNTKTWDIEKIRKIVPGAEADIMELKPSKRGARDSYIWLPTETRVYTAKSGYYESLKQNPEEQTEEQEDQGERFNWLKHIWNIRSSPKTKMFMWKAMNGALPVGENLKARNINTMVRCPYCGEEETTLHLLFHCNFAAQIWRKLPCKIQIEPMSVQDIQTGIEMSSNIICLPPTGIGEGPILPWLVWRIWIARNLLIFKRKSQSVEEIVTQAVSYAREWQLAQQKKMKSTQGTHIPNQFRSIRQITGGGWTTCKSDAAWKAENKIAGLGWIIHNGINTNEEEILLQGSSVQRFVKSPLSAEGLAILTTIQKAKDLGIRNLIIASDSQQLIKAINKELSTKELHGILHDILDLALGFEKIVFVHVPREENRKADVLAKLALTDCVI</sequence>
<feature type="domain" description="RNase H type-1" evidence="1">
    <location>
        <begin position="430"/>
        <end position="554"/>
    </location>
</feature>
<proteinExistence type="predicted"/>
<reference evidence="3" key="1">
    <citation type="submission" date="2020-01" db="EMBL/GenBank/DDBJ databases">
        <authorList>
            <person name="Mishra B."/>
        </authorList>
    </citation>
    <scope>NUCLEOTIDE SEQUENCE [LARGE SCALE GENOMIC DNA]</scope>
</reference>
<gene>
    <name evidence="3" type="ORF">MERR_LOCUS31671</name>
</gene>